<dbReference type="FunFam" id="1.25.40.10:FF:000397">
    <property type="entry name" value="Pentatricopeptide repeat-containing protein At2g40720"/>
    <property type="match status" value="1"/>
</dbReference>
<keyword evidence="3" id="KW-1185">Reference proteome</keyword>
<dbReference type="Proteomes" id="UP001374535">
    <property type="component" value="Chromosome 5"/>
</dbReference>
<dbReference type="InterPro" id="IPR002885">
    <property type="entry name" value="PPR_rpt"/>
</dbReference>
<keyword evidence="1" id="KW-0677">Repeat</keyword>
<organism evidence="2 3">
    <name type="scientific">Vigna mungo</name>
    <name type="common">Black gram</name>
    <name type="synonym">Phaseolus mungo</name>
    <dbReference type="NCBI Taxonomy" id="3915"/>
    <lineage>
        <taxon>Eukaryota</taxon>
        <taxon>Viridiplantae</taxon>
        <taxon>Streptophyta</taxon>
        <taxon>Embryophyta</taxon>
        <taxon>Tracheophyta</taxon>
        <taxon>Spermatophyta</taxon>
        <taxon>Magnoliopsida</taxon>
        <taxon>eudicotyledons</taxon>
        <taxon>Gunneridae</taxon>
        <taxon>Pentapetalae</taxon>
        <taxon>rosids</taxon>
        <taxon>fabids</taxon>
        <taxon>Fabales</taxon>
        <taxon>Fabaceae</taxon>
        <taxon>Papilionoideae</taxon>
        <taxon>50 kb inversion clade</taxon>
        <taxon>NPAAA clade</taxon>
        <taxon>indigoferoid/millettioid clade</taxon>
        <taxon>Phaseoleae</taxon>
        <taxon>Vigna</taxon>
    </lineage>
</organism>
<name>A0AAQ3RYC4_VIGMU</name>
<dbReference type="AlphaFoldDB" id="A0AAQ3RYC4"/>
<evidence type="ECO:0000256" key="1">
    <source>
        <dbReference type="ARBA" id="ARBA00022737"/>
    </source>
</evidence>
<dbReference type="InterPro" id="IPR011990">
    <property type="entry name" value="TPR-like_helical_dom_sf"/>
</dbReference>
<dbReference type="Pfam" id="PF01535">
    <property type="entry name" value="PPR"/>
    <property type="match status" value="1"/>
</dbReference>
<dbReference type="Gene3D" id="1.25.40.10">
    <property type="entry name" value="Tetratricopeptide repeat domain"/>
    <property type="match status" value="1"/>
</dbReference>
<protein>
    <recommendedName>
        <fullName evidence="4">Pentatricopeptide repeat-containing protein</fullName>
    </recommendedName>
</protein>
<sequence>MIRTVYDTKLSRLVALHGKAKSITHCFYSTHFHHQDALDSYSYATMLQQAIQNRNPNSGKSFHCHILKRGTPLDLFAQNVLLNTYVHFHSFDDASKLFDEMPLINTASFVTLANGFSSSGQFHHALHLLLRYASSQFPLLVSLLGR</sequence>
<evidence type="ECO:0000313" key="2">
    <source>
        <dbReference type="EMBL" id="WVZ12444.1"/>
    </source>
</evidence>
<dbReference type="GO" id="GO:0009451">
    <property type="term" value="P:RNA modification"/>
    <property type="evidence" value="ECO:0007669"/>
    <property type="project" value="InterPro"/>
</dbReference>
<dbReference type="GO" id="GO:0003723">
    <property type="term" value="F:RNA binding"/>
    <property type="evidence" value="ECO:0007669"/>
    <property type="project" value="InterPro"/>
</dbReference>
<dbReference type="PANTHER" id="PTHR47926">
    <property type="entry name" value="PENTATRICOPEPTIDE REPEAT-CONTAINING PROTEIN"/>
    <property type="match status" value="1"/>
</dbReference>
<dbReference type="InterPro" id="IPR046960">
    <property type="entry name" value="PPR_At4g14850-like_plant"/>
</dbReference>
<evidence type="ECO:0008006" key="4">
    <source>
        <dbReference type="Google" id="ProtNLM"/>
    </source>
</evidence>
<proteinExistence type="predicted"/>
<accession>A0AAQ3RYC4</accession>
<gene>
    <name evidence="2" type="ORF">V8G54_016974</name>
</gene>
<reference evidence="2 3" key="1">
    <citation type="journal article" date="2023" name="Life. Sci Alliance">
        <title>Evolutionary insights into 3D genome organization and epigenetic landscape of Vigna mungo.</title>
        <authorList>
            <person name="Junaid A."/>
            <person name="Singh B."/>
            <person name="Bhatia S."/>
        </authorList>
    </citation>
    <scope>NUCLEOTIDE SEQUENCE [LARGE SCALE GENOMIC DNA]</scope>
    <source>
        <strain evidence="2">Urdbean</strain>
    </source>
</reference>
<dbReference type="EMBL" id="CP144696">
    <property type="protein sequence ID" value="WVZ12444.1"/>
    <property type="molecule type" value="Genomic_DNA"/>
</dbReference>
<evidence type="ECO:0000313" key="3">
    <source>
        <dbReference type="Proteomes" id="UP001374535"/>
    </source>
</evidence>